<evidence type="ECO:0000313" key="6">
    <source>
        <dbReference type="EMBL" id="KIR64620.1"/>
    </source>
</evidence>
<dbReference type="EMBL" id="JXSX01000001">
    <property type="protein sequence ID" value="KIR64620.1"/>
    <property type="molecule type" value="Genomic_DNA"/>
</dbReference>
<dbReference type="PANTHER" id="PTHR43537:SF47">
    <property type="entry name" value="REGULATORY PROTEIN GNTR HTH"/>
    <property type="match status" value="1"/>
</dbReference>
<dbReference type="Proteomes" id="UP000032254">
    <property type="component" value="Unassembled WGS sequence"/>
</dbReference>
<dbReference type="PRINTS" id="PR00035">
    <property type="entry name" value="HTHGNTR"/>
</dbReference>
<evidence type="ECO:0000256" key="2">
    <source>
        <dbReference type="ARBA" id="ARBA00023125"/>
    </source>
</evidence>
<reference evidence="6 7" key="1">
    <citation type="submission" date="2015-01" db="EMBL/GenBank/DDBJ databases">
        <title>Sequencing and annotation of Micromonospora carbonacea strain JXNU-1 genome.</title>
        <authorList>
            <person name="Long Z."/>
            <person name="Huang Y."/>
            <person name="Jiang Y."/>
        </authorList>
    </citation>
    <scope>NUCLEOTIDE SEQUENCE [LARGE SCALE GENOMIC DNA]</scope>
    <source>
        <strain evidence="6 7">JXNU-1</strain>
    </source>
</reference>
<proteinExistence type="predicted"/>
<dbReference type="InterPro" id="IPR000524">
    <property type="entry name" value="Tscrpt_reg_HTH_GntR"/>
</dbReference>
<feature type="region of interest" description="Disordered" evidence="4">
    <location>
        <begin position="1"/>
        <end position="39"/>
    </location>
</feature>
<dbReference type="CDD" id="cd07377">
    <property type="entry name" value="WHTH_GntR"/>
    <property type="match status" value="1"/>
</dbReference>
<gene>
    <name evidence="6" type="ORF">TK50_02995</name>
</gene>
<dbReference type="PROSITE" id="PS50949">
    <property type="entry name" value="HTH_GNTR"/>
    <property type="match status" value="1"/>
</dbReference>
<evidence type="ECO:0000256" key="3">
    <source>
        <dbReference type="ARBA" id="ARBA00023163"/>
    </source>
</evidence>
<dbReference type="PATRIC" id="fig|47853.6.peg.643"/>
<keyword evidence="7" id="KW-1185">Reference proteome</keyword>
<evidence type="ECO:0000256" key="1">
    <source>
        <dbReference type="ARBA" id="ARBA00023015"/>
    </source>
</evidence>
<dbReference type="GO" id="GO:0003700">
    <property type="term" value="F:DNA-binding transcription factor activity"/>
    <property type="evidence" value="ECO:0007669"/>
    <property type="project" value="InterPro"/>
</dbReference>
<dbReference type="SMART" id="SM00895">
    <property type="entry name" value="FCD"/>
    <property type="match status" value="1"/>
</dbReference>
<dbReference type="InterPro" id="IPR036388">
    <property type="entry name" value="WH-like_DNA-bd_sf"/>
</dbReference>
<feature type="compositionally biased region" description="Pro residues" evidence="4">
    <location>
        <begin position="1"/>
        <end position="35"/>
    </location>
</feature>
<evidence type="ECO:0000256" key="4">
    <source>
        <dbReference type="SAM" id="MobiDB-lite"/>
    </source>
</evidence>
<dbReference type="SUPFAM" id="SSF48008">
    <property type="entry name" value="GntR ligand-binding domain-like"/>
    <property type="match status" value="1"/>
</dbReference>
<feature type="domain" description="HTH gntR-type" evidence="5">
    <location>
        <begin position="36"/>
        <end position="104"/>
    </location>
</feature>
<dbReference type="SMART" id="SM00345">
    <property type="entry name" value="HTH_GNTR"/>
    <property type="match status" value="1"/>
</dbReference>
<dbReference type="Pfam" id="PF00392">
    <property type="entry name" value="GntR"/>
    <property type="match status" value="1"/>
</dbReference>
<evidence type="ECO:0000259" key="5">
    <source>
        <dbReference type="PROSITE" id="PS50949"/>
    </source>
</evidence>
<dbReference type="Gene3D" id="1.10.10.10">
    <property type="entry name" value="Winged helix-like DNA-binding domain superfamily/Winged helix DNA-binding domain"/>
    <property type="match status" value="1"/>
</dbReference>
<dbReference type="InterPro" id="IPR011711">
    <property type="entry name" value="GntR_C"/>
</dbReference>
<dbReference type="Gene3D" id="1.20.120.530">
    <property type="entry name" value="GntR ligand-binding domain-like"/>
    <property type="match status" value="1"/>
</dbReference>
<keyword evidence="1" id="KW-0805">Transcription regulation</keyword>
<keyword evidence="3" id="KW-0804">Transcription</keyword>
<organism evidence="6 7">
    <name type="scientific">Micromonospora haikouensis</name>
    <dbReference type="NCBI Taxonomy" id="686309"/>
    <lineage>
        <taxon>Bacteria</taxon>
        <taxon>Bacillati</taxon>
        <taxon>Actinomycetota</taxon>
        <taxon>Actinomycetes</taxon>
        <taxon>Micromonosporales</taxon>
        <taxon>Micromonosporaceae</taxon>
        <taxon>Micromonospora</taxon>
    </lineage>
</organism>
<dbReference type="Pfam" id="PF07729">
    <property type="entry name" value="FCD"/>
    <property type="match status" value="1"/>
</dbReference>
<comment type="caution">
    <text evidence="6">The sequence shown here is derived from an EMBL/GenBank/DDBJ whole genome shotgun (WGS) entry which is preliminary data.</text>
</comment>
<sequence length="249" mass="26025">MPPSVDSAPPPGSAPRPDSAPPPAPPPGSPPPPPRGQRVRQTIEQLRARILGGEWPVGGRIPTEPQLVAALGVGRNTVREAVRALVHAGVLECRQGSGTYVVSTDELAPVVARRLTDDRMTEVVEVRRAFEVEAARLAALRRTPADLAALDGALAAREAAWRAGRVDEFVEADAALHTAVVAAAHNGMLAELYASVGAALRSTISQATGDALEPERYVDHARLVDAIRAGDPALAAREAGAFLEPSPGE</sequence>
<evidence type="ECO:0000313" key="7">
    <source>
        <dbReference type="Proteomes" id="UP000032254"/>
    </source>
</evidence>
<name>A0A0D0X580_9ACTN</name>
<dbReference type="AlphaFoldDB" id="A0A0D0X580"/>
<dbReference type="GO" id="GO:0003677">
    <property type="term" value="F:DNA binding"/>
    <property type="evidence" value="ECO:0007669"/>
    <property type="project" value="UniProtKB-KW"/>
</dbReference>
<dbReference type="InterPro" id="IPR008920">
    <property type="entry name" value="TF_FadR/GntR_C"/>
</dbReference>
<keyword evidence="2" id="KW-0238">DNA-binding</keyword>
<dbReference type="SUPFAM" id="SSF46785">
    <property type="entry name" value="Winged helix' DNA-binding domain"/>
    <property type="match status" value="1"/>
</dbReference>
<accession>A0A0D0X580</accession>
<dbReference type="PANTHER" id="PTHR43537">
    <property type="entry name" value="TRANSCRIPTIONAL REGULATOR, GNTR FAMILY"/>
    <property type="match status" value="1"/>
</dbReference>
<dbReference type="InterPro" id="IPR036390">
    <property type="entry name" value="WH_DNA-bd_sf"/>
</dbReference>
<protein>
    <submittedName>
        <fullName evidence="6">GntR family transcriptional regulator</fullName>
    </submittedName>
</protein>